<dbReference type="GO" id="GO:0005886">
    <property type="term" value="C:plasma membrane"/>
    <property type="evidence" value="ECO:0007669"/>
    <property type="project" value="UniProtKB-SubCell"/>
</dbReference>
<feature type="transmembrane region" description="Helical" evidence="13">
    <location>
        <begin position="94"/>
        <end position="113"/>
    </location>
</feature>
<evidence type="ECO:0000256" key="9">
    <source>
        <dbReference type="ARBA" id="ARBA00022989"/>
    </source>
</evidence>
<evidence type="ECO:0000256" key="1">
    <source>
        <dbReference type="ARBA" id="ARBA00001970"/>
    </source>
</evidence>
<dbReference type="InterPro" id="IPR052168">
    <property type="entry name" value="Cytochrome_b561_oxidase"/>
</dbReference>
<dbReference type="InterPro" id="IPR011577">
    <property type="entry name" value="Cyt_b561_bac/Ni-Hgenase"/>
</dbReference>
<evidence type="ECO:0000313" key="15">
    <source>
        <dbReference type="EMBL" id="AVW93216.1"/>
    </source>
</evidence>
<dbReference type="GO" id="GO:0020037">
    <property type="term" value="F:heme binding"/>
    <property type="evidence" value="ECO:0007669"/>
    <property type="project" value="TreeGrafter"/>
</dbReference>
<evidence type="ECO:0000256" key="2">
    <source>
        <dbReference type="ARBA" id="ARBA00004651"/>
    </source>
</evidence>
<dbReference type="GO" id="GO:0046872">
    <property type="term" value="F:metal ion binding"/>
    <property type="evidence" value="ECO:0007669"/>
    <property type="project" value="UniProtKB-KW"/>
</dbReference>
<gene>
    <name evidence="15" type="ORF">DA792_20790</name>
</gene>
<proteinExistence type="inferred from homology"/>
<dbReference type="KEGG" id="cbak:DA792_20790"/>
<dbReference type="GO" id="GO:0022904">
    <property type="term" value="P:respiratory electron transport chain"/>
    <property type="evidence" value="ECO:0007669"/>
    <property type="project" value="InterPro"/>
</dbReference>
<evidence type="ECO:0000256" key="8">
    <source>
        <dbReference type="ARBA" id="ARBA00022982"/>
    </source>
</evidence>
<keyword evidence="10" id="KW-0408">Iron</keyword>
<dbReference type="Gene3D" id="2.40.128.110">
    <property type="entry name" value="Lipid/polyisoprenoid-binding, YceI-like"/>
    <property type="match status" value="1"/>
</dbReference>
<accession>A0A2R4M7U3</accession>
<evidence type="ECO:0000256" key="3">
    <source>
        <dbReference type="ARBA" id="ARBA00022448"/>
    </source>
</evidence>
<keyword evidence="5" id="KW-0349">Heme</keyword>
<dbReference type="Pfam" id="PF01292">
    <property type="entry name" value="Ni_hydr_CYTB"/>
    <property type="match status" value="1"/>
</dbReference>
<evidence type="ECO:0000256" key="4">
    <source>
        <dbReference type="ARBA" id="ARBA00022475"/>
    </source>
</evidence>
<comment type="cofactor">
    <cofactor evidence="1">
        <name>heme b</name>
        <dbReference type="ChEBI" id="CHEBI:60344"/>
    </cofactor>
</comment>
<evidence type="ECO:0000256" key="6">
    <source>
        <dbReference type="ARBA" id="ARBA00022692"/>
    </source>
</evidence>
<dbReference type="InterPro" id="IPR007372">
    <property type="entry name" value="Lipid/polyisoprenoid-bd_YceI"/>
</dbReference>
<feature type="transmembrane region" description="Helical" evidence="13">
    <location>
        <begin position="12"/>
        <end position="33"/>
    </location>
</feature>
<dbReference type="InterPro" id="IPR036761">
    <property type="entry name" value="TTHA0802/YceI-like_sf"/>
</dbReference>
<dbReference type="RefSeq" id="WP_107722475.1">
    <property type="nucleotide sequence ID" value="NZ_CP028475.1"/>
</dbReference>
<feature type="transmembrane region" description="Helical" evidence="13">
    <location>
        <begin position="199"/>
        <end position="218"/>
    </location>
</feature>
<keyword evidence="8" id="KW-0249">Electron transport</keyword>
<evidence type="ECO:0000256" key="13">
    <source>
        <dbReference type="SAM" id="Phobius"/>
    </source>
</evidence>
<evidence type="ECO:0000259" key="14">
    <source>
        <dbReference type="SMART" id="SM00867"/>
    </source>
</evidence>
<comment type="subcellular location">
    <subcellularLocation>
        <location evidence="2">Cell membrane</location>
        <topology evidence="2">Multi-pass membrane protein</topology>
    </subcellularLocation>
</comment>
<dbReference type="GO" id="GO:0009055">
    <property type="term" value="F:electron transfer activity"/>
    <property type="evidence" value="ECO:0007669"/>
    <property type="project" value="InterPro"/>
</dbReference>
<evidence type="ECO:0000256" key="7">
    <source>
        <dbReference type="ARBA" id="ARBA00022723"/>
    </source>
</evidence>
<keyword evidence="6 13" id="KW-0812">Transmembrane</keyword>
<dbReference type="Pfam" id="PF04264">
    <property type="entry name" value="YceI"/>
    <property type="match status" value="1"/>
</dbReference>
<dbReference type="PANTHER" id="PTHR30529:SF1">
    <property type="entry name" value="CYTOCHROME B561 HOMOLOG 2"/>
    <property type="match status" value="1"/>
</dbReference>
<keyword evidence="9 13" id="KW-1133">Transmembrane helix</keyword>
<dbReference type="SMART" id="SM00867">
    <property type="entry name" value="YceI"/>
    <property type="match status" value="1"/>
</dbReference>
<sequence>MLANTDTRYGLIARLFHWVIALLILTDLALGLIGENIPRTAETVESLKILYSVHKTIGVSVLFLAILRILWALTQTRPVPVHPERRAETLLAEIIHWALYGAIIVMPLSGWVIHSAESGFAPILWPFGQNLPFVVKSEALAHTAGAVHGLSALVIYLSVGLHIAGALKHAVIERDGVLARMIKGRDAGTSGQKATTPHAVPPLAALVLWAGVIGFAVFGPTPPMPEAEAAQMPTTAPVAAAAGPASDLPVWTVQDGSLGITVTQMGAGVEGSFANWSAAIAYDPDTGTGDVSVAIDTTSLTLGSVTTQAQGPEFFDTATYASATFTGPISRMGDGPDHKVVGTLSLVGQTAPVTLEFALNLVDDTATMSGQAVMDRRDFGMGAAYADESTVGYSVTVDVSLTATRAP</sequence>
<dbReference type="Gene3D" id="1.20.950.20">
    <property type="entry name" value="Transmembrane di-heme cytochromes, Chain C"/>
    <property type="match status" value="1"/>
</dbReference>
<dbReference type="SUPFAM" id="SSF101874">
    <property type="entry name" value="YceI-like"/>
    <property type="match status" value="1"/>
</dbReference>
<reference evidence="15 16" key="1">
    <citation type="submission" date="2018-03" db="EMBL/GenBank/DDBJ databases">
        <title>The Complete Genome of Celeribacter baekdonensis strain LH4, a Thiosulfate-Oxidizing Alphaproteobacterium Isolated from Gulf of Mexico Continental Slope Sediments.</title>
        <authorList>
            <person name="Flood B.E."/>
            <person name="Bailey J.V."/>
            <person name="Leprich D."/>
        </authorList>
    </citation>
    <scope>NUCLEOTIDE SEQUENCE [LARGE SCALE GENOMIC DNA]</scope>
    <source>
        <strain evidence="15 16">LH4</strain>
    </source>
</reference>
<evidence type="ECO:0000256" key="10">
    <source>
        <dbReference type="ARBA" id="ARBA00023004"/>
    </source>
</evidence>
<feature type="domain" description="Lipid/polyisoprenoid-binding YceI-like" evidence="14">
    <location>
        <begin position="250"/>
        <end position="404"/>
    </location>
</feature>
<dbReference type="Proteomes" id="UP000241447">
    <property type="component" value="Chromosome"/>
</dbReference>
<comment type="similarity">
    <text evidence="12">Belongs to the cytochrome b561 family.</text>
</comment>
<keyword evidence="7" id="KW-0479">Metal-binding</keyword>
<organism evidence="15 16">
    <name type="scientific">Celeribacter baekdonensis</name>
    <dbReference type="NCBI Taxonomy" id="875171"/>
    <lineage>
        <taxon>Bacteria</taxon>
        <taxon>Pseudomonadati</taxon>
        <taxon>Pseudomonadota</taxon>
        <taxon>Alphaproteobacteria</taxon>
        <taxon>Rhodobacterales</taxon>
        <taxon>Roseobacteraceae</taxon>
        <taxon>Celeribacter</taxon>
    </lineage>
</organism>
<feature type="transmembrane region" description="Helical" evidence="13">
    <location>
        <begin position="53"/>
        <end position="73"/>
    </location>
</feature>
<feature type="transmembrane region" description="Helical" evidence="13">
    <location>
        <begin position="139"/>
        <end position="159"/>
    </location>
</feature>
<dbReference type="SUPFAM" id="SSF81342">
    <property type="entry name" value="Transmembrane di-heme cytochromes"/>
    <property type="match status" value="1"/>
</dbReference>
<dbReference type="OrthoDB" id="1247465at2"/>
<protein>
    <submittedName>
        <fullName evidence="15">Cytochrome B</fullName>
    </submittedName>
</protein>
<keyword evidence="3" id="KW-0813">Transport</keyword>
<dbReference type="PANTHER" id="PTHR30529">
    <property type="entry name" value="CYTOCHROME B561"/>
    <property type="match status" value="1"/>
</dbReference>
<dbReference type="InterPro" id="IPR016174">
    <property type="entry name" value="Di-haem_cyt_TM"/>
</dbReference>
<keyword evidence="4" id="KW-1003">Cell membrane</keyword>
<dbReference type="EMBL" id="CP028475">
    <property type="protein sequence ID" value="AVW93216.1"/>
    <property type="molecule type" value="Genomic_DNA"/>
</dbReference>
<evidence type="ECO:0000256" key="12">
    <source>
        <dbReference type="ARBA" id="ARBA00037975"/>
    </source>
</evidence>
<name>A0A2R4M7U3_9RHOB</name>
<dbReference type="AlphaFoldDB" id="A0A2R4M7U3"/>
<evidence type="ECO:0000256" key="11">
    <source>
        <dbReference type="ARBA" id="ARBA00023136"/>
    </source>
</evidence>
<keyword evidence="11 13" id="KW-0472">Membrane</keyword>
<evidence type="ECO:0000313" key="16">
    <source>
        <dbReference type="Proteomes" id="UP000241447"/>
    </source>
</evidence>
<evidence type="ECO:0000256" key="5">
    <source>
        <dbReference type="ARBA" id="ARBA00022617"/>
    </source>
</evidence>